<feature type="chain" id="PRO_5032477552" evidence="1">
    <location>
        <begin position="24"/>
        <end position="752"/>
    </location>
</feature>
<proteinExistence type="predicted"/>
<accession>A0A830H8N1</accession>
<dbReference type="EMBL" id="BNJQ01000004">
    <property type="protein sequence ID" value="GHP02952.1"/>
    <property type="molecule type" value="Genomic_DNA"/>
</dbReference>
<dbReference type="Proteomes" id="UP000660262">
    <property type="component" value="Unassembled WGS sequence"/>
</dbReference>
<evidence type="ECO:0000313" key="3">
    <source>
        <dbReference type="Proteomes" id="UP000660262"/>
    </source>
</evidence>
<keyword evidence="3" id="KW-1185">Reference proteome</keyword>
<dbReference type="AlphaFoldDB" id="A0A830H8N1"/>
<organism evidence="2 3">
    <name type="scientific">Pycnococcus provasolii</name>
    <dbReference type="NCBI Taxonomy" id="41880"/>
    <lineage>
        <taxon>Eukaryota</taxon>
        <taxon>Viridiplantae</taxon>
        <taxon>Chlorophyta</taxon>
        <taxon>Pseudoscourfieldiophyceae</taxon>
        <taxon>Pseudoscourfieldiales</taxon>
        <taxon>Pycnococcaceae</taxon>
        <taxon>Pycnococcus</taxon>
    </lineage>
</organism>
<sequence>MAPWLAFAATAALTFAGSSTAEAAEKKVDDYSHHTKFPYEKEHEYKDFYDKFDKHTNEWHDEHLPTYHPKPYHWDKSNGKYRVGSAPKPHIERFYKDYGYWPSWDYSKYGAYGQEYRQYLSDHRPLPHTYKYGQKYPVPKSLKQGTEYTQPFEHPSLYGKGWYEYKTGLHGLRNTGKYSTGAYKKYGYYGPAYKPFQAFKVINKEEYVPPYVHIGKGSPVSPYYGSLDLLYKKEFQEYPGSPKYLHELYNLQRKPFSQTKYFTDKHIPYQMVKQAQPHFWDYSFKTDYGEKKKESQAFGPGDYYADSYSVPVTLIVGGEEFTCNIGYTDMKNPLAWKRCLTYPVDGQKYTEKDLRRDLQKYVDLPKGDKHKMSDIYADHLVKHFFSKNGKIETSSIAKPHDQPEKFPRATFPAYWNPGYYKTPVFAKFPGYYSRYYPKDSYYSKLAGWSPKYGKWVPRYGQDIHLHEKKPIYVPGLYTPEGVHYPVFDSKTDKYDHSLHVKEYDHLHHGGAHLASVDSRKRPYVVSDKYGTAKYYNKWEPSNIEAPMTYKFKPAYYKGTLDDQNPFYLPRAALWAPAYSKAHFYPGYLNYIPDAKPYAAYILKHPKDLPDPIDLDWKVKAFGPYAYPGYRIKDPGTYTFHIFERNNPGVYGFKYPWTKYKTDGYWKQEEPPTLEPKYKKVIVKGKKGAGSQYENAMGLFWNNYKHINKNKALKHLPPKNGYQKYKKAPKTVKQPRNYKHDYVHPAGHKHIPH</sequence>
<keyword evidence="1" id="KW-0732">Signal</keyword>
<feature type="signal peptide" evidence="1">
    <location>
        <begin position="1"/>
        <end position="23"/>
    </location>
</feature>
<evidence type="ECO:0000256" key="1">
    <source>
        <dbReference type="SAM" id="SignalP"/>
    </source>
</evidence>
<protein>
    <submittedName>
        <fullName evidence="2">Uncharacterized protein</fullName>
    </submittedName>
</protein>
<comment type="caution">
    <text evidence="2">The sequence shown here is derived from an EMBL/GenBank/DDBJ whole genome shotgun (WGS) entry which is preliminary data.</text>
</comment>
<evidence type="ECO:0000313" key="2">
    <source>
        <dbReference type="EMBL" id="GHP02952.1"/>
    </source>
</evidence>
<name>A0A830H8N1_9CHLO</name>
<gene>
    <name evidence="2" type="ORF">PPROV_000170700</name>
</gene>
<reference evidence="2" key="1">
    <citation type="submission" date="2020-10" db="EMBL/GenBank/DDBJ databases">
        <title>Unveiling of a novel bifunctional photoreceptor, Dualchrome1, isolated from a cosmopolitan green alga.</title>
        <authorList>
            <person name="Suzuki S."/>
            <person name="Kawachi M."/>
        </authorList>
    </citation>
    <scope>NUCLEOTIDE SEQUENCE</scope>
    <source>
        <strain evidence="2">NIES 2893</strain>
    </source>
</reference>